<proteinExistence type="predicted"/>
<protein>
    <submittedName>
        <fullName evidence="1">Uncharacterized protein</fullName>
    </submittedName>
</protein>
<name>A0A383CZZ2_9ZZZZ</name>
<gene>
    <name evidence="1" type="ORF">METZ01_LOCUS490453</name>
</gene>
<sequence>MRFFLALLIFFGILAAQKPKEESVSVCDDPLIKLAQTKGIKAVPLKDIRRFNKLLKACERQGGKEEIKQLYHKDWQRDYNSARRMASWTSTHAMCVFVSFGYYFAGRILATTPSS</sequence>
<dbReference type="EMBL" id="UINC01213014">
    <property type="protein sequence ID" value="SVE37599.1"/>
    <property type="molecule type" value="Genomic_DNA"/>
</dbReference>
<dbReference type="AlphaFoldDB" id="A0A383CZZ2"/>
<reference evidence="1" key="1">
    <citation type="submission" date="2018-05" db="EMBL/GenBank/DDBJ databases">
        <authorList>
            <person name="Lanie J.A."/>
            <person name="Ng W.-L."/>
            <person name="Kazmierczak K.M."/>
            <person name="Andrzejewski T.M."/>
            <person name="Davidsen T.M."/>
            <person name="Wayne K.J."/>
            <person name="Tettelin H."/>
            <person name="Glass J.I."/>
            <person name="Rusch D."/>
            <person name="Podicherti R."/>
            <person name="Tsui H.-C.T."/>
            <person name="Winkler M.E."/>
        </authorList>
    </citation>
    <scope>NUCLEOTIDE SEQUENCE</scope>
</reference>
<organism evidence="1">
    <name type="scientific">marine metagenome</name>
    <dbReference type="NCBI Taxonomy" id="408172"/>
    <lineage>
        <taxon>unclassified sequences</taxon>
        <taxon>metagenomes</taxon>
        <taxon>ecological metagenomes</taxon>
    </lineage>
</organism>
<evidence type="ECO:0000313" key="1">
    <source>
        <dbReference type="EMBL" id="SVE37599.1"/>
    </source>
</evidence>
<accession>A0A383CZZ2</accession>